<evidence type="ECO:0000313" key="1">
    <source>
        <dbReference type="EMBL" id="RHX89262.1"/>
    </source>
</evidence>
<dbReference type="Proteomes" id="UP000265798">
    <property type="component" value="Unassembled WGS sequence"/>
</dbReference>
<evidence type="ECO:0000313" key="2">
    <source>
        <dbReference type="Proteomes" id="UP000265798"/>
    </source>
</evidence>
<sequence length="65" mass="7935">MLRSFLIKINFEKRQVRETRSPKKTFGFKQRLLFLGRESTEIFENQNSYQSKFRLDKDSMSDVRQ</sequence>
<dbReference type="AlphaFoldDB" id="A0A396Z1D2"/>
<dbReference type="EMBL" id="QHCT01000004">
    <property type="protein sequence ID" value="RHX89262.1"/>
    <property type="molecule type" value="Genomic_DNA"/>
</dbReference>
<reference evidence="2" key="1">
    <citation type="submission" date="2018-05" db="EMBL/GenBank/DDBJ databases">
        <title>Leptospira yasudae sp. nov. and Leptospira stimsonii sp. nov., two pathogenic species of the genus Leptospira isolated from environmental sources.</title>
        <authorList>
            <person name="Casanovas-Massana A."/>
            <person name="Hamond C."/>
            <person name="Santos L.A."/>
            <person name="Hacker K.P."/>
            <person name="Balassiano I."/>
            <person name="Medeiros M.A."/>
            <person name="Reis M.G."/>
            <person name="Ko A.I."/>
            <person name="Wunder E.A."/>
        </authorList>
    </citation>
    <scope>NUCLEOTIDE SEQUENCE [LARGE SCALE GENOMIC DNA]</scope>
    <source>
        <strain evidence="2">Yale</strain>
    </source>
</reference>
<proteinExistence type="predicted"/>
<accession>A0A396Z1D2</accession>
<name>A0A396Z1D2_9LEPT</name>
<comment type="caution">
    <text evidence="1">The sequence shown here is derived from an EMBL/GenBank/DDBJ whole genome shotgun (WGS) entry which is preliminary data.</text>
</comment>
<gene>
    <name evidence="1" type="ORF">DLM75_15600</name>
</gene>
<protein>
    <submittedName>
        <fullName evidence="1">Uncharacterized protein</fullName>
    </submittedName>
</protein>
<organism evidence="1 2">
    <name type="scientific">Leptospira stimsonii</name>
    <dbReference type="NCBI Taxonomy" id="2202203"/>
    <lineage>
        <taxon>Bacteria</taxon>
        <taxon>Pseudomonadati</taxon>
        <taxon>Spirochaetota</taxon>
        <taxon>Spirochaetia</taxon>
        <taxon>Leptospirales</taxon>
        <taxon>Leptospiraceae</taxon>
        <taxon>Leptospira</taxon>
    </lineage>
</organism>